<organism evidence="1 2">
    <name type="scientific">Lecanicillium saksenae</name>
    <dbReference type="NCBI Taxonomy" id="468837"/>
    <lineage>
        <taxon>Eukaryota</taxon>
        <taxon>Fungi</taxon>
        <taxon>Dikarya</taxon>
        <taxon>Ascomycota</taxon>
        <taxon>Pezizomycotina</taxon>
        <taxon>Sordariomycetes</taxon>
        <taxon>Hypocreomycetidae</taxon>
        <taxon>Hypocreales</taxon>
        <taxon>Cordycipitaceae</taxon>
        <taxon>Lecanicillium</taxon>
    </lineage>
</organism>
<comment type="caution">
    <text evidence="1">The sequence shown here is derived from an EMBL/GenBank/DDBJ whole genome shotgun (WGS) entry which is preliminary data.</text>
</comment>
<keyword evidence="2" id="KW-1185">Reference proteome</keyword>
<protein>
    <submittedName>
        <fullName evidence="1">Uncharacterized protein</fullName>
    </submittedName>
</protein>
<name>A0ACC1QQQ4_9HYPO</name>
<proteinExistence type="predicted"/>
<dbReference type="Proteomes" id="UP001148737">
    <property type="component" value="Unassembled WGS sequence"/>
</dbReference>
<accession>A0ACC1QQQ4</accession>
<sequence>MPGGRDDWSEQQQRRFEVALGQVVQLLPGEMESRNLLQPIEGTGAAKLHEIGLRVRHYSKFLKAWEELHIFHVNGDGTYILDNIIQHIYYQARIASSESRSMYELDTAVHTYEAYRDFMMKFGQLLFPWTEPYSTSHMALRNQFRNGGRGIVLTAGDAQAEFLMTGIPLLRKLGCMLPIEVMYLGDEDLDEDNRSQLEALGGVITRDMKPMVNDSGWKLAGWAAKPFAVLFSSFREVVFIDADSLFFQNPEVLFHEPAYTRSGALFFKDRAVMAESRREWLQQVLPKPISAQVKNGRFWTGDSGHMQESGVLVIDKWRHFIALLVVARMNGPERDGNSAEGRVGVYDMVYGDKETFWIGWELAGDLDYAFHDGSVAAMGVVEGGAEEPLVPRDDTPRQQDGTNVTATAKKPNLPVICSPQLLHLDLDGRPLWFNGCRATAAGETTEWMDNREPQQVLFIHALCKPEGT</sequence>
<evidence type="ECO:0000313" key="2">
    <source>
        <dbReference type="Proteomes" id="UP001148737"/>
    </source>
</evidence>
<evidence type="ECO:0000313" key="1">
    <source>
        <dbReference type="EMBL" id="KAJ3489157.1"/>
    </source>
</evidence>
<dbReference type="EMBL" id="JANAKD010000750">
    <property type="protein sequence ID" value="KAJ3489157.1"/>
    <property type="molecule type" value="Genomic_DNA"/>
</dbReference>
<gene>
    <name evidence="1" type="ORF">NLG97_g6049</name>
</gene>
<reference evidence="1" key="1">
    <citation type="submission" date="2022-07" db="EMBL/GenBank/DDBJ databases">
        <title>Genome Sequence of Lecanicillium saksenae.</title>
        <authorList>
            <person name="Buettner E."/>
        </authorList>
    </citation>
    <scope>NUCLEOTIDE SEQUENCE</scope>
    <source>
        <strain evidence="1">VT-O1</strain>
    </source>
</reference>